<organism evidence="1 2">
    <name type="scientific">Zophobas morio</name>
    <dbReference type="NCBI Taxonomy" id="2755281"/>
    <lineage>
        <taxon>Eukaryota</taxon>
        <taxon>Metazoa</taxon>
        <taxon>Ecdysozoa</taxon>
        <taxon>Arthropoda</taxon>
        <taxon>Hexapoda</taxon>
        <taxon>Insecta</taxon>
        <taxon>Pterygota</taxon>
        <taxon>Neoptera</taxon>
        <taxon>Endopterygota</taxon>
        <taxon>Coleoptera</taxon>
        <taxon>Polyphaga</taxon>
        <taxon>Cucujiformia</taxon>
        <taxon>Tenebrionidae</taxon>
        <taxon>Zophobas</taxon>
    </lineage>
</organism>
<protein>
    <submittedName>
        <fullName evidence="1">Uncharacterized protein</fullName>
    </submittedName>
</protein>
<reference evidence="1" key="1">
    <citation type="journal article" date="2023" name="G3 (Bethesda)">
        <title>Whole genome assemblies of Zophobas morio and Tenebrio molitor.</title>
        <authorList>
            <person name="Kaur S."/>
            <person name="Stinson S.A."/>
            <person name="diCenzo G.C."/>
        </authorList>
    </citation>
    <scope>NUCLEOTIDE SEQUENCE</scope>
    <source>
        <strain evidence="1">QUZm001</strain>
    </source>
</reference>
<name>A0AA38HK31_9CUCU</name>
<comment type="caution">
    <text evidence="1">The sequence shown here is derived from an EMBL/GenBank/DDBJ whole genome shotgun (WGS) entry which is preliminary data.</text>
</comment>
<dbReference type="EMBL" id="JALNTZ010000095">
    <property type="protein sequence ID" value="KAJ3636450.1"/>
    <property type="molecule type" value="Genomic_DNA"/>
</dbReference>
<dbReference type="Proteomes" id="UP001168821">
    <property type="component" value="Unassembled WGS sequence"/>
</dbReference>
<sequence>MGHYLFSNAPVKSIKLKFVFGVLRLHGYSNKASTLADKRLYYGRQALLAARYFTSCPGSSVSYNQSVSKRATASSSKSGVNGNDGQAAAWFLISAYLSQSVNIRE</sequence>
<gene>
    <name evidence="1" type="ORF">Zmor_028525</name>
</gene>
<evidence type="ECO:0000313" key="2">
    <source>
        <dbReference type="Proteomes" id="UP001168821"/>
    </source>
</evidence>
<keyword evidence="2" id="KW-1185">Reference proteome</keyword>
<evidence type="ECO:0000313" key="1">
    <source>
        <dbReference type="EMBL" id="KAJ3636450.1"/>
    </source>
</evidence>
<accession>A0AA38HK31</accession>
<dbReference type="AlphaFoldDB" id="A0AA38HK31"/>
<proteinExistence type="predicted"/>